<evidence type="ECO:0000313" key="5">
    <source>
        <dbReference type="Proteomes" id="UP001212152"/>
    </source>
</evidence>
<dbReference type="GO" id="GO:0006888">
    <property type="term" value="P:endoplasmic reticulum to Golgi vesicle-mediated transport"/>
    <property type="evidence" value="ECO:0007669"/>
    <property type="project" value="TreeGrafter"/>
</dbReference>
<feature type="domain" description="ZW10 C-terminal helical" evidence="3">
    <location>
        <begin position="615"/>
        <end position="723"/>
    </location>
</feature>
<dbReference type="Pfam" id="PF20666">
    <property type="entry name" value="ZW10_C"/>
    <property type="match status" value="1"/>
</dbReference>
<name>A0AAD5XS03_9FUNG</name>
<organism evidence="4 5">
    <name type="scientific">Geranomyces variabilis</name>
    <dbReference type="NCBI Taxonomy" id="109894"/>
    <lineage>
        <taxon>Eukaryota</taxon>
        <taxon>Fungi</taxon>
        <taxon>Fungi incertae sedis</taxon>
        <taxon>Chytridiomycota</taxon>
        <taxon>Chytridiomycota incertae sedis</taxon>
        <taxon>Chytridiomycetes</taxon>
        <taxon>Spizellomycetales</taxon>
        <taxon>Powellomycetaceae</taxon>
        <taxon>Geranomyces</taxon>
    </lineage>
</organism>
<dbReference type="GO" id="GO:1990423">
    <property type="term" value="C:RZZ complex"/>
    <property type="evidence" value="ECO:0007669"/>
    <property type="project" value="TreeGrafter"/>
</dbReference>
<evidence type="ECO:0000259" key="3">
    <source>
        <dbReference type="Pfam" id="PF22766"/>
    </source>
</evidence>
<evidence type="ECO:0000259" key="2">
    <source>
        <dbReference type="Pfam" id="PF20666"/>
    </source>
</evidence>
<comment type="caution">
    <text evidence="4">The sequence shown here is derived from an EMBL/GenBank/DDBJ whole genome shotgun (WGS) entry which is preliminary data.</text>
</comment>
<dbReference type="Proteomes" id="UP001212152">
    <property type="component" value="Unassembled WGS sequence"/>
</dbReference>
<dbReference type="PANTHER" id="PTHR12205">
    <property type="entry name" value="CENTROMERE/KINETOCHORE PROTEIN ZW10"/>
    <property type="match status" value="1"/>
</dbReference>
<keyword evidence="5" id="KW-1185">Reference proteome</keyword>
<dbReference type="GO" id="GO:0007094">
    <property type="term" value="P:mitotic spindle assembly checkpoint signaling"/>
    <property type="evidence" value="ECO:0007669"/>
    <property type="project" value="TreeGrafter"/>
</dbReference>
<dbReference type="Pfam" id="PF22766">
    <property type="entry name" value="ZW10_C2"/>
    <property type="match status" value="1"/>
</dbReference>
<protein>
    <submittedName>
        <fullName evidence="4">Centromere/kinetochore protein zw10</fullName>
    </submittedName>
</protein>
<dbReference type="Pfam" id="PF20665">
    <property type="entry name" value="Zw10_middle"/>
    <property type="match status" value="1"/>
</dbReference>
<dbReference type="InterPro" id="IPR048343">
    <property type="entry name" value="ZW10_C"/>
</dbReference>
<feature type="domain" description="Centromere/kinetochore protein zw10 middle" evidence="1">
    <location>
        <begin position="190"/>
        <end position="409"/>
    </location>
</feature>
<dbReference type="EMBL" id="JADGJQ010000019">
    <property type="protein sequence ID" value="KAJ3179814.1"/>
    <property type="molecule type" value="Genomic_DNA"/>
</dbReference>
<dbReference type="InterPro" id="IPR048344">
    <property type="entry name" value="Zw10_middle"/>
</dbReference>
<gene>
    <name evidence="4" type="primary">ZW10_1</name>
    <name evidence="4" type="ORF">HDU87_002382</name>
</gene>
<reference evidence="4" key="1">
    <citation type="submission" date="2020-05" db="EMBL/GenBank/DDBJ databases">
        <title>Phylogenomic resolution of chytrid fungi.</title>
        <authorList>
            <person name="Stajich J.E."/>
            <person name="Amses K."/>
            <person name="Simmons R."/>
            <person name="Seto K."/>
            <person name="Myers J."/>
            <person name="Bonds A."/>
            <person name="Quandt C.A."/>
            <person name="Barry K."/>
            <person name="Liu P."/>
            <person name="Grigoriev I."/>
            <person name="Longcore J.E."/>
            <person name="James T.Y."/>
        </authorList>
    </citation>
    <scope>NUCLEOTIDE SEQUENCE</scope>
    <source>
        <strain evidence="4">JEL0379</strain>
    </source>
</reference>
<dbReference type="AlphaFoldDB" id="A0AAD5XS03"/>
<dbReference type="PANTHER" id="PTHR12205:SF0">
    <property type="entry name" value="CENTROMERE_KINETOCHORE PROTEIN ZW10 HOMOLOG"/>
    <property type="match status" value="1"/>
</dbReference>
<dbReference type="InterPro" id="IPR046362">
    <property type="entry name" value="Zw10/DSL1_C_sf"/>
</dbReference>
<dbReference type="InterPro" id="IPR055148">
    <property type="entry name" value="ZW10_C_2"/>
</dbReference>
<feature type="domain" description="Centromere/kinetochore protein zw10 C-terminal" evidence="2">
    <location>
        <begin position="464"/>
        <end position="592"/>
    </location>
</feature>
<evidence type="ECO:0000259" key="1">
    <source>
        <dbReference type="Pfam" id="PF20665"/>
    </source>
</evidence>
<dbReference type="Gene3D" id="1.10.357.150">
    <property type="match status" value="1"/>
</dbReference>
<evidence type="ECO:0000313" key="4">
    <source>
        <dbReference type="EMBL" id="KAJ3179814.1"/>
    </source>
</evidence>
<dbReference type="GO" id="GO:0005737">
    <property type="term" value="C:cytoplasm"/>
    <property type="evidence" value="ECO:0007669"/>
    <property type="project" value="GOC"/>
</dbReference>
<accession>A0AAD5XS03</accession>
<proteinExistence type="predicted"/>
<sequence length="756" mass="83560">MLAADSDAYAAGPPRSRLSLLPSALRSLEGPLSPPSLQERLESLQSQVFVVILSNYQDHASSYQHRIDLRDDIAALAEDIDAQLGEQGVAASHIKPMCDSIDLLGLLAKIHVELQGVDQLMDMGELESTADSIVEMRTAVSQLCGLSRRSDCPPEVIRAVKREVMARTSFLQQKLEELFASAFVFASHGETTEMKVSLRLLAAIGRNFFDSPMKPRDVLNAMARLGSLDSALKRFSARLVEYFVTPLITRQCRAEITISRNKMSAKVTLAPAVKELKTPSGTAAADSAIQVLENLLALAKFVQEDVFAMASPYAAGTDSPFEQFAAIWIPLLVREVLSTCLAPSIPDNKNDLSEFSGLLLSVESFDRSLKDSGYLPKDYDEFANFISKFHRHYAEKRRGELLSLVRDIIQSEDQNTVQVPGPLERGNIFAASSEVKTYGDDAAAAAGGKGAEGKDGLEMSDMSFKLQPCHVSTQAQTLVELAHTTLDEVDKDDKIGHIDAFYCARDIFDSYRAVMPVHHADVLENVPGRTMLFYNDCEYMAFHLLVLGYRYHKGQPYPLSQMGTFLDMVPTFRKLGEGYFRSQMRRQRDVLMAKMKEANGFADLTDDVRCETVEKAIKSTLYHLNGLAKAWRPIMPAELYLKSTGSVLDVVLRAALTDIAQLDTWTKAEAHQMRYLVSLLDAAEAHFHRATGVGKDRKVDKAPLPKYVTLWEAYRDVLVMLDTEAASADKVLARIHIALDLGADGGGSSRASPTFR</sequence>